<evidence type="ECO:0000256" key="4">
    <source>
        <dbReference type="ARBA" id="ARBA00022475"/>
    </source>
</evidence>
<evidence type="ECO:0000256" key="3">
    <source>
        <dbReference type="ARBA" id="ARBA00009523"/>
    </source>
</evidence>
<dbReference type="OrthoDB" id="9762947at2"/>
<evidence type="ECO:0000256" key="8">
    <source>
        <dbReference type="SAM" id="MobiDB-lite"/>
    </source>
</evidence>
<dbReference type="AlphaFoldDB" id="A0A255D863"/>
<evidence type="ECO:0000256" key="1">
    <source>
        <dbReference type="ARBA" id="ARBA00002249"/>
    </source>
</evidence>
<feature type="transmembrane region" description="Helical" evidence="9">
    <location>
        <begin position="135"/>
        <end position="154"/>
    </location>
</feature>
<feature type="compositionally biased region" description="Low complexity" evidence="8">
    <location>
        <begin position="1"/>
        <end position="14"/>
    </location>
</feature>
<comment type="function">
    <text evidence="1">Probable amino-acid or metabolite transport protein.</text>
</comment>
<proteinExistence type="inferred from homology"/>
<comment type="similarity">
    <text evidence="3">Belongs to the amino acid-polyamine-organocation (APC) superfamily.</text>
</comment>
<reference evidence="10 11" key="1">
    <citation type="submission" date="2017-07" db="EMBL/GenBank/DDBJ databases">
        <title>The new phylogeny of genus Mycobacterium.</title>
        <authorList>
            <person name="Tortoli E."/>
            <person name="Trovato A."/>
            <person name="Cirillo D.M."/>
        </authorList>
    </citation>
    <scope>NUCLEOTIDE SEQUENCE [LARGE SCALE GENOMIC DNA]</scope>
    <source>
        <strain evidence="10 11">ATCC 33027</strain>
    </source>
</reference>
<dbReference type="Pfam" id="PF13520">
    <property type="entry name" value="AA_permease_2"/>
    <property type="match status" value="1"/>
</dbReference>
<keyword evidence="7 9" id="KW-0472">Membrane</keyword>
<keyword evidence="5 9" id="KW-0812">Transmembrane</keyword>
<feature type="compositionally biased region" description="Basic residues" evidence="8">
    <location>
        <begin position="105"/>
        <end position="118"/>
    </location>
</feature>
<sequence length="586" mass="63186">MPVAAGVAGALGPVRLPQRGQRRGGSATSSRSRRCNAGRCEVLAAGGLSGHGGGRRRRDSRGGCGETRLARRRSHHGRLQPAGSTETAVPRLDRGEDAARIARPACRRSQPRRPRKVKPLSESTSPSTSHLSRSLGLWAIVGLGLGYMTPMTVFDTFGIVSGETDGVVPLAYIVALIAMVFTAISYGRMTRVYPSAGSAYTYASETIHPNFGFLVGWSSLLDYLLLPMVNAVIARIYFESFFPSAPSWLFVVAYVGGITALNYLSMKGTSRVNGILVVFQVVLIGAFLVLATMALSKGVGHGTIFTLDPFVHDGVQMQAVIAGATVVCFSFIGFDAITMYAEEAKSPDVVPRAIVLALLIGGAIFFIAGWFAQSVFPTLDGFEVTDDTLPEIALKVGGMLFKVFFVSAALAAVVASSLASHASVARMIYVMGRNGKGRFGRFLSHIDPRFLTPTHAVLIVGIVSLLAVKFTLEFASSMINFGALIAFTVVNLTIIVFFAFRLKRRRTPKEIFTNIVLPAIGMFLTGALWVNLHFDALLYGGIWFAIGVAVLLYLTKLFREPLTMRIEEETLAEEGTPVIHIKHGQE</sequence>
<dbReference type="InterPro" id="IPR050367">
    <property type="entry name" value="APC_superfamily"/>
</dbReference>
<feature type="transmembrane region" description="Helical" evidence="9">
    <location>
        <begin position="220"/>
        <end position="238"/>
    </location>
</feature>
<dbReference type="GO" id="GO:0022857">
    <property type="term" value="F:transmembrane transporter activity"/>
    <property type="evidence" value="ECO:0007669"/>
    <property type="project" value="InterPro"/>
</dbReference>
<feature type="region of interest" description="Disordered" evidence="8">
    <location>
        <begin position="1"/>
        <end position="130"/>
    </location>
</feature>
<dbReference type="PANTHER" id="PTHR42770:SF8">
    <property type="entry name" value="PUTRESCINE IMPORTER PUUP"/>
    <property type="match status" value="1"/>
</dbReference>
<protein>
    <recommendedName>
        <fullName evidence="12">Putrescine importer PuuP</fullName>
    </recommendedName>
</protein>
<evidence type="ECO:0000256" key="2">
    <source>
        <dbReference type="ARBA" id="ARBA00004651"/>
    </source>
</evidence>
<feature type="compositionally biased region" description="Low complexity" evidence="8">
    <location>
        <begin position="120"/>
        <end position="130"/>
    </location>
</feature>
<feature type="compositionally biased region" description="Basic and acidic residues" evidence="8">
    <location>
        <begin position="91"/>
        <end position="100"/>
    </location>
</feature>
<evidence type="ECO:0000256" key="7">
    <source>
        <dbReference type="ARBA" id="ARBA00023136"/>
    </source>
</evidence>
<evidence type="ECO:0008006" key="12">
    <source>
        <dbReference type="Google" id="ProtNLM"/>
    </source>
</evidence>
<dbReference type="PANTHER" id="PTHR42770">
    <property type="entry name" value="AMINO ACID TRANSPORTER-RELATED"/>
    <property type="match status" value="1"/>
</dbReference>
<dbReference type="InterPro" id="IPR002293">
    <property type="entry name" value="AA/rel_permease1"/>
</dbReference>
<dbReference type="Gene3D" id="1.20.1740.10">
    <property type="entry name" value="Amino acid/polyamine transporter I"/>
    <property type="match status" value="1"/>
</dbReference>
<dbReference type="EMBL" id="NOZR01000029">
    <property type="protein sequence ID" value="OYN75424.1"/>
    <property type="molecule type" value="Genomic_DNA"/>
</dbReference>
<feature type="transmembrane region" description="Helical" evidence="9">
    <location>
        <begin position="478"/>
        <end position="499"/>
    </location>
</feature>
<comment type="subcellular location">
    <subcellularLocation>
        <location evidence="2">Cell membrane</location>
        <topology evidence="2">Multi-pass membrane protein</topology>
    </subcellularLocation>
</comment>
<feature type="transmembrane region" description="Helical" evidence="9">
    <location>
        <begin position="536"/>
        <end position="555"/>
    </location>
</feature>
<keyword evidence="4" id="KW-1003">Cell membrane</keyword>
<feature type="transmembrane region" description="Helical" evidence="9">
    <location>
        <begin position="315"/>
        <end position="341"/>
    </location>
</feature>
<keyword evidence="6 9" id="KW-1133">Transmembrane helix</keyword>
<gene>
    <name evidence="10" type="ORF">CG716_25605</name>
</gene>
<dbReference type="GO" id="GO:0005886">
    <property type="term" value="C:plasma membrane"/>
    <property type="evidence" value="ECO:0007669"/>
    <property type="project" value="UniProtKB-SubCell"/>
</dbReference>
<organism evidence="10 11">
    <name type="scientific">Mycolicibacterium sphagni</name>
    <dbReference type="NCBI Taxonomy" id="1786"/>
    <lineage>
        <taxon>Bacteria</taxon>
        <taxon>Bacillati</taxon>
        <taxon>Actinomycetota</taxon>
        <taxon>Actinomycetes</taxon>
        <taxon>Mycobacteriales</taxon>
        <taxon>Mycobacteriaceae</taxon>
        <taxon>Mycolicibacterium</taxon>
    </lineage>
</organism>
<feature type="transmembrane region" description="Helical" evidence="9">
    <location>
        <begin position="166"/>
        <end position="186"/>
    </location>
</feature>
<evidence type="ECO:0000313" key="11">
    <source>
        <dbReference type="Proteomes" id="UP000216063"/>
    </source>
</evidence>
<accession>A0A255D863</accession>
<evidence type="ECO:0000313" key="10">
    <source>
        <dbReference type="EMBL" id="OYN75424.1"/>
    </source>
</evidence>
<keyword evidence="11" id="KW-1185">Reference proteome</keyword>
<evidence type="ECO:0000256" key="9">
    <source>
        <dbReference type="SAM" id="Phobius"/>
    </source>
</evidence>
<evidence type="ECO:0000256" key="6">
    <source>
        <dbReference type="ARBA" id="ARBA00022989"/>
    </source>
</evidence>
<evidence type="ECO:0000256" key="5">
    <source>
        <dbReference type="ARBA" id="ARBA00022692"/>
    </source>
</evidence>
<feature type="transmembrane region" description="Helical" evidence="9">
    <location>
        <begin position="244"/>
        <end position="264"/>
    </location>
</feature>
<feature type="transmembrane region" description="Helical" evidence="9">
    <location>
        <begin position="511"/>
        <end position="530"/>
    </location>
</feature>
<dbReference type="Proteomes" id="UP000216063">
    <property type="component" value="Unassembled WGS sequence"/>
</dbReference>
<name>A0A255D863_9MYCO</name>
<comment type="caution">
    <text evidence="10">The sequence shown here is derived from an EMBL/GenBank/DDBJ whole genome shotgun (WGS) entry which is preliminary data.</text>
</comment>
<feature type="transmembrane region" description="Helical" evidence="9">
    <location>
        <begin position="353"/>
        <end position="372"/>
    </location>
</feature>
<feature type="transmembrane region" description="Helical" evidence="9">
    <location>
        <begin position="404"/>
        <end position="429"/>
    </location>
</feature>
<feature type="transmembrane region" description="Helical" evidence="9">
    <location>
        <begin position="276"/>
        <end position="295"/>
    </location>
</feature>
<feature type="transmembrane region" description="Helical" evidence="9">
    <location>
        <begin position="450"/>
        <end position="472"/>
    </location>
</feature>